<dbReference type="Pfam" id="PF00593">
    <property type="entry name" value="TonB_dep_Rec_b-barrel"/>
    <property type="match status" value="1"/>
</dbReference>
<evidence type="ECO:0000256" key="4">
    <source>
        <dbReference type="ARBA" id="ARBA00022496"/>
    </source>
</evidence>
<evidence type="ECO:0000256" key="6">
    <source>
        <dbReference type="ARBA" id="ARBA00023004"/>
    </source>
</evidence>
<protein>
    <submittedName>
        <fullName evidence="15">TonB-dependent receptor</fullName>
    </submittedName>
</protein>
<evidence type="ECO:0000256" key="9">
    <source>
        <dbReference type="ARBA" id="ARBA00023136"/>
    </source>
</evidence>
<dbReference type="InterPro" id="IPR000531">
    <property type="entry name" value="Beta-barrel_TonB"/>
</dbReference>
<evidence type="ECO:0000259" key="14">
    <source>
        <dbReference type="Pfam" id="PF07715"/>
    </source>
</evidence>
<keyword evidence="9 11" id="KW-0472">Membrane</keyword>
<keyword evidence="4" id="KW-0410">Iron transport</keyword>
<keyword evidence="6" id="KW-0408">Iron</keyword>
<evidence type="ECO:0000256" key="3">
    <source>
        <dbReference type="ARBA" id="ARBA00022452"/>
    </source>
</evidence>
<comment type="caution">
    <text evidence="15">The sequence shown here is derived from an EMBL/GenBank/DDBJ whole genome shotgun (WGS) entry which is preliminary data.</text>
</comment>
<evidence type="ECO:0000259" key="13">
    <source>
        <dbReference type="Pfam" id="PF00593"/>
    </source>
</evidence>
<keyword evidence="5 11" id="KW-0812">Transmembrane</keyword>
<evidence type="ECO:0000313" key="16">
    <source>
        <dbReference type="Proteomes" id="UP000551848"/>
    </source>
</evidence>
<feature type="domain" description="TonB-dependent receptor-like beta-barrel" evidence="13">
    <location>
        <begin position="288"/>
        <end position="728"/>
    </location>
</feature>
<keyword evidence="2 11" id="KW-0813">Transport</keyword>
<keyword evidence="8 12" id="KW-0798">TonB box</keyword>
<dbReference type="InterPro" id="IPR036942">
    <property type="entry name" value="Beta-barrel_TonB_sf"/>
</dbReference>
<comment type="subcellular location">
    <subcellularLocation>
        <location evidence="1 11">Cell outer membrane</location>
        <topology evidence="1 11">Multi-pass membrane protein</topology>
    </subcellularLocation>
</comment>
<evidence type="ECO:0000256" key="8">
    <source>
        <dbReference type="ARBA" id="ARBA00023077"/>
    </source>
</evidence>
<dbReference type="PANTHER" id="PTHR32552">
    <property type="entry name" value="FERRICHROME IRON RECEPTOR-RELATED"/>
    <property type="match status" value="1"/>
</dbReference>
<feature type="domain" description="TonB-dependent receptor plug" evidence="14">
    <location>
        <begin position="70"/>
        <end position="179"/>
    </location>
</feature>
<dbReference type="InterPro" id="IPR012910">
    <property type="entry name" value="Plug_dom"/>
</dbReference>
<dbReference type="PROSITE" id="PS52016">
    <property type="entry name" value="TONB_DEPENDENT_REC_3"/>
    <property type="match status" value="1"/>
</dbReference>
<evidence type="ECO:0000256" key="7">
    <source>
        <dbReference type="ARBA" id="ARBA00023065"/>
    </source>
</evidence>
<evidence type="ECO:0000256" key="1">
    <source>
        <dbReference type="ARBA" id="ARBA00004571"/>
    </source>
</evidence>
<keyword evidence="7" id="KW-0406">Ion transport</keyword>
<dbReference type="Pfam" id="PF07715">
    <property type="entry name" value="Plug"/>
    <property type="match status" value="1"/>
</dbReference>
<evidence type="ECO:0000256" key="10">
    <source>
        <dbReference type="ARBA" id="ARBA00023237"/>
    </source>
</evidence>
<organism evidence="15 16">
    <name type="scientific">SAR86 cluster bacterium</name>
    <dbReference type="NCBI Taxonomy" id="2030880"/>
    <lineage>
        <taxon>Bacteria</taxon>
        <taxon>Pseudomonadati</taxon>
        <taxon>Pseudomonadota</taxon>
        <taxon>Gammaproteobacteria</taxon>
        <taxon>SAR86 cluster</taxon>
    </lineage>
</organism>
<keyword evidence="15" id="KW-0675">Receptor</keyword>
<comment type="similarity">
    <text evidence="11 12">Belongs to the TonB-dependent receptor family.</text>
</comment>
<keyword evidence="10 11" id="KW-0998">Cell outer membrane</keyword>
<keyword evidence="3 11" id="KW-1134">Transmembrane beta strand</keyword>
<dbReference type="EMBL" id="JACETL010000047">
    <property type="protein sequence ID" value="MBA4692844.1"/>
    <property type="molecule type" value="Genomic_DNA"/>
</dbReference>
<dbReference type="AlphaFoldDB" id="A0A838XW58"/>
<dbReference type="SUPFAM" id="SSF56935">
    <property type="entry name" value="Porins"/>
    <property type="match status" value="1"/>
</dbReference>
<dbReference type="GO" id="GO:0009279">
    <property type="term" value="C:cell outer membrane"/>
    <property type="evidence" value="ECO:0007669"/>
    <property type="project" value="UniProtKB-SubCell"/>
</dbReference>
<evidence type="ECO:0000256" key="2">
    <source>
        <dbReference type="ARBA" id="ARBA00022448"/>
    </source>
</evidence>
<dbReference type="PANTHER" id="PTHR32552:SF81">
    <property type="entry name" value="TONB-DEPENDENT OUTER MEMBRANE RECEPTOR"/>
    <property type="match status" value="1"/>
</dbReference>
<evidence type="ECO:0000256" key="12">
    <source>
        <dbReference type="RuleBase" id="RU003357"/>
    </source>
</evidence>
<reference evidence="15 16" key="1">
    <citation type="submission" date="2020-06" db="EMBL/GenBank/DDBJ databases">
        <title>Dysbiosis in marine aquaculture revealed through microbiome analysis: reverse ecology for environmental sustainability.</title>
        <authorList>
            <person name="Haro-Moreno J.M."/>
            <person name="Coutinho F.H."/>
            <person name="Zaragoza-Solas A."/>
            <person name="Picazo A."/>
            <person name="Almagro-Moreno S."/>
            <person name="Lopez-Perez M."/>
        </authorList>
    </citation>
    <scope>NUCLEOTIDE SEQUENCE [LARGE SCALE GENOMIC DNA]</scope>
    <source>
        <strain evidence="15">MCMED-G41</strain>
    </source>
</reference>
<gene>
    <name evidence="15" type="ORF">H2072_03765</name>
</gene>
<proteinExistence type="inferred from homology"/>
<evidence type="ECO:0000256" key="5">
    <source>
        <dbReference type="ARBA" id="ARBA00022692"/>
    </source>
</evidence>
<name>A0A838XW58_9GAMM</name>
<dbReference type="Gene3D" id="2.40.170.20">
    <property type="entry name" value="TonB-dependent receptor, beta-barrel domain"/>
    <property type="match status" value="1"/>
</dbReference>
<evidence type="ECO:0000256" key="11">
    <source>
        <dbReference type="PROSITE-ProRule" id="PRU01360"/>
    </source>
</evidence>
<dbReference type="GO" id="GO:0006826">
    <property type="term" value="P:iron ion transport"/>
    <property type="evidence" value="ECO:0007669"/>
    <property type="project" value="UniProtKB-KW"/>
</dbReference>
<evidence type="ECO:0000313" key="15">
    <source>
        <dbReference type="EMBL" id="MBA4692844.1"/>
    </source>
</evidence>
<dbReference type="Proteomes" id="UP000551848">
    <property type="component" value="Unassembled WGS sequence"/>
</dbReference>
<accession>A0A838XW58</accession>
<sequence>MSSIYLKPLFEKKADPVTHILRDIFKDNNFALPYLGALTLGLGVAQSSNVSAQENLEEVVVTASKRSENLQDVPMSVQAIGAAELDLKNVKGLDDIASLSPAVTLDAGGPGNSTFYIRGVSDGGFGNPSGAASTTALYLDEQPLTTIGQTPDLHVFDVERVEILSGPQGTLYGSSSTSGNIKIITKKPDVTSVDYGFDLEYGSIEDGSNDQSLEAYINMPLGANTAVRVSAYDLQDGGWIDNELSTKTFTNSGYTIDNSAFAEDDYNELNKSGYRIRLASEIMGQNLDLSMLDQTSEFGGSWETDEAVGPRSNSRFNEEYFDDDFSQISLSLSGDLNDNVEYIFTASSFERDVEYTYDYSEYVEYYNYDGPTYTCDYYDYYYYYNISGCQDPRMSYTQIDNHERDSYEVRIQSKGDSGFQWILGAFSESSKRDYEIAYLWPGSNPGNLSWNVPNGQWWNLDNTREEDTEAFFGEGRFNLNDKTKLTLGFRSYDQDTMVNAKDGYFGVFDGVDKVFNSSDSGVVPKVNIAHNLNDDVMVYGTYSEGFRASGINRVRPAQTAFIPETYDSDYLESLELGFKSTLADGKLILNGAYFMMDWSDFQSTTFNLAYSPVAFVDNVGNAEINGLELNATYKPNDTLTLSGYVVSNDPSLSEDYYDVSGVLIANSGNRLAYVPELSYVLGLDKVLSIFGMPGYVSVDYSYTGDRYTSQANDLKLPSYAIANMRVGVESGNRSMEVFISNLTDENGYLSRYDDFGDIRRTQNRPRVIGLRFKYRY</sequence>
<dbReference type="InterPro" id="IPR039426">
    <property type="entry name" value="TonB-dep_rcpt-like"/>
</dbReference>